<name>A0A1W1UY31_9BACT</name>
<dbReference type="Proteomes" id="UP000192266">
    <property type="component" value="Unassembled WGS sequence"/>
</dbReference>
<keyword evidence="2" id="KW-1185">Reference proteome</keyword>
<gene>
    <name evidence="1" type="ORF">SAMN00120144_4194</name>
</gene>
<evidence type="ECO:0000313" key="1">
    <source>
        <dbReference type="EMBL" id="SMB86028.1"/>
    </source>
</evidence>
<organism evidence="1 2">
    <name type="scientific">Hymenobacter roseosalivarius DSM 11622</name>
    <dbReference type="NCBI Taxonomy" id="645990"/>
    <lineage>
        <taxon>Bacteria</taxon>
        <taxon>Pseudomonadati</taxon>
        <taxon>Bacteroidota</taxon>
        <taxon>Cytophagia</taxon>
        <taxon>Cytophagales</taxon>
        <taxon>Hymenobacteraceae</taxon>
        <taxon>Hymenobacter</taxon>
    </lineage>
</organism>
<evidence type="ECO:0000313" key="2">
    <source>
        <dbReference type="Proteomes" id="UP000192266"/>
    </source>
</evidence>
<dbReference type="EMBL" id="FWWW01000045">
    <property type="protein sequence ID" value="SMB86028.1"/>
    <property type="molecule type" value="Genomic_DNA"/>
</dbReference>
<dbReference type="OrthoDB" id="679343at2"/>
<evidence type="ECO:0008006" key="3">
    <source>
        <dbReference type="Google" id="ProtNLM"/>
    </source>
</evidence>
<sequence>MKPPRIIENSPFARIARIVLQSRSVAMVLGNSIHLSGATREQFLRDPYWVAHEMCHIRQFQEHGHVPFLWKYLIESARVGYFNNRFEAEARLAGRLDAHLYAGTEPLPDPEQMHKGARG</sequence>
<accession>A0A1W1UY31</accession>
<proteinExistence type="predicted"/>
<dbReference type="RefSeq" id="WP_084443889.1">
    <property type="nucleotide sequence ID" value="NZ_FWWW01000045.1"/>
</dbReference>
<reference evidence="1 2" key="1">
    <citation type="submission" date="2017-04" db="EMBL/GenBank/DDBJ databases">
        <authorList>
            <person name="Afonso C.L."/>
            <person name="Miller P.J."/>
            <person name="Scott M.A."/>
            <person name="Spackman E."/>
            <person name="Goraichik I."/>
            <person name="Dimitrov K.M."/>
            <person name="Suarez D.L."/>
            <person name="Swayne D.E."/>
        </authorList>
    </citation>
    <scope>NUCLEOTIDE SEQUENCE [LARGE SCALE GENOMIC DNA]</scope>
    <source>
        <strain evidence="1 2">DSM 11622</strain>
    </source>
</reference>
<protein>
    <recommendedName>
        <fullName evidence="3">DUF4157 domain-containing protein</fullName>
    </recommendedName>
</protein>
<dbReference type="AlphaFoldDB" id="A0A1W1UY31"/>